<dbReference type="SMART" id="SM00729">
    <property type="entry name" value="Elp3"/>
    <property type="match status" value="1"/>
</dbReference>
<reference evidence="2 3" key="1">
    <citation type="submission" date="2020-11" db="EMBL/GenBank/DDBJ databases">
        <title>Fusibacter basophilias sp. nov.</title>
        <authorList>
            <person name="Qiu D."/>
        </authorList>
    </citation>
    <scope>NUCLEOTIDE SEQUENCE [LARGE SCALE GENOMIC DNA]</scope>
    <source>
        <strain evidence="2 3">Q10-2</strain>
    </source>
</reference>
<dbReference type="RefSeq" id="WP_194700310.1">
    <property type="nucleotide sequence ID" value="NZ_JADKNH010000001.1"/>
</dbReference>
<feature type="domain" description="Elp3/MiaA/NifB-like radical SAM core" evidence="1">
    <location>
        <begin position="13"/>
        <end position="221"/>
    </location>
</feature>
<dbReference type="Proteomes" id="UP000614200">
    <property type="component" value="Unassembled WGS sequence"/>
</dbReference>
<name>A0ABR9ZMU4_9FIRM</name>
<evidence type="ECO:0000313" key="2">
    <source>
        <dbReference type="EMBL" id="MBF4691797.1"/>
    </source>
</evidence>
<organism evidence="2 3">
    <name type="scientific">Fusibacter ferrireducens</name>
    <dbReference type="NCBI Taxonomy" id="2785058"/>
    <lineage>
        <taxon>Bacteria</taxon>
        <taxon>Bacillati</taxon>
        <taxon>Bacillota</taxon>
        <taxon>Clostridia</taxon>
        <taxon>Eubacteriales</taxon>
        <taxon>Eubacteriales Family XII. Incertae Sedis</taxon>
        <taxon>Fusibacter</taxon>
    </lineage>
</organism>
<comment type="caution">
    <text evidence="2">The sequence shown here is derived from an EMBL/GenBank/DDBJ whole genome shotgun (WGS) entry which is preliminary data.</text>
</comment>
<dbReference type="EMBL" id="JADKNH010000001">
    <property type="protein sequence ID" value="MBF4691797.1"/>
    <property type="molecule type" value="Genomic_DNA"/>
</dbReference>
<gene>
    <name evidence="2" type="ORF">ISU02_01630</name>
</gene>
<evidence type="ECO:0000313" key="3">
    <source>
        <dbReference type="Proteomes" id="UP000614200"/>
    </source>
</evidence>
<dbReference type="InterPro" id="IPR006638">
    <property type="entry name" value="Elp3/MiaA/NifB-like_rSAM"/>
</dbReference>
<proteinExistence type="predicted"/>
<keyword evidence="3" id="KW-1185">Reference proteome</keyword>
<sequence>MERYGIIDQKNPREIVLLKSRRCQWGICTFCDYIHDNSNDEFEIVTLNQSVLKKITGKLHALEVINSGSCFELPEETLRDIKAIVEEKKIEHLYLESHYMYRHKLEEMRSYFKIPVTFKCGIETFDDYFRNKVLKKGVIFKDPKEVSSYFSSICLMVGIEGQTREMIQSDIQILLKYFKHGCINIYQDNSTQIKSDPELIQWFKETYSHLETNAALEILWHNTDFGVGGATHE</sequence>
<protein>
    <submittedName>
        <fullName evidence="2">Radical SAM protein</fullName>
    </submittedName>
</protein>
<accession>A0ABR9ZMU4</accession>
<evidence type="ECO:0000259" key="1">
    <source>
        <dbReference type="SMART" id="SM00729"/>
    </source>
</evidence>